<organism evidence="1 2">
    <name type="scientific">Haladaptatus litoreus</name>
    <dbReference type="NCBI Taxonomy" id="553468"/>
    <lineage>
        <taxon>Archaea</taxon>
        <taxon>Methanobacteriati</taxon>
        <taxon>Methanobacteriota</taxon>
        <taxon>Stenosarchaea group</taxon>
        <taxon>Halobacteria</taxon>
        <taxon>Halobacteriales</taxon>
        <taxon>Haladaptataceae</taxon>
        <taxon>Haladaptatus</taxon>
    </lineage>
</organism>
<sequence length="81" mass="9197">MEGDTVACPICDHLTSDWGLTIYFENVVGVLFNSKQGYTVKLSLGHKLSNFLSTSLANFEGRYCISRILKHAYLLNLYKYN</sequence>
<evidence type="ECO:0000313" key="1">
    <source>
        <dbReference type="EMBL" id="SIR73127.1"/>
    </source>
</evidence>
<gene>
    <name evidence="1" type="ORF">SAMN05421858_3484</name>
</gene>
<evidence type="ECO:0000313" key="2">
    <source>
        <dbReference type="Proteomes" id="UP000186914"/>
    </source>
</evidence>
<keyword evidence="2" id="KW-1185">Reference proteome</keyword>
<protein>
    <submittedName>
        <fullName evidence="1">Uncharacterized protein</fullName>
    </submittedName>
</protein>
<reference evidence="2" key="1">
    <citation type="submission" date="2017-01" db="EMBL/GenBank/DDBJ databases">
        <authorList>
            <person name="Varghese N."/>
            <person name="Submissions S."/>
        </authorList>
    </citation>
    <scope>NUCLEOTIDE SEQUENCE [LARGE SCALE GENOMIC DNA]</scope>
    <source>
        <strain evidence="2">CGMCC 1.7737</strain>
    </source>
</reference>
<dbReference type="EMBL" id="FTNO01000004">
    <property type="protein sequence ID" value="SIR73127.1"/>
    <property type="molecule type" value="Genomic_DNA"/>
</dbReference>
<dbReference type="Proteomes" id="UP000186914">
    <property type="component" value="Unassembled WGS sequence"/>
</dbReference>
<dbReference type="AlphaFoldDB" id="A0A1N7DBJ9"/>
<proteinExistence type="predicted"/>
<accession>A0A1N7DBJ9</accession>
<name>A0A1N7DBJ9_9EURY</name>